<name>A0A6G0T3F5_APHGL</name>
<proteinExistence type="predicted"/>
<feature type="transmembrane region" description="Helical" evidence="1">
    <location>
        <begin position="49"/>
        <end position="66"/>
    </location>
</feature>
<evidence type="ECO:0000313" key="3">
    <source>
        <dbReference type="Proteomes" id="UP000475862"/>
    </source>
</evidence>
<reference evidence="2 3" key="1">
    <citation type="submission" date="2019-08" db="EMBL/GenBank/DDBJ databases">
        <title>The genome of the soybean aphid Biotype 1, its phylome, world population structure and adaptation to the North American continent.</title>
        <authorList>
            <person name="Giordano R."/>
            <person name="Donthu R.K."/>
            <person name="Hernandez A.G."/>
            <person name="Wright C.L."/>
            <person name="Zimin A.V."/>
        </authorList>
    </citation>
    <scope>NUCLEOTIDE SEQUENCE [LARGE SCALE GENOMIC DNA]</scope>
    <source>
        <tissue evidence="2">Whole aphids</tissue>
    </source>
</reference>
<dbReference type="Proteomes" id="UP000475862">
    <property type="component" value="Unassembled WGS sequence"/>
</dbReference>
<sequence length="173" mass="20664">MLQFQTLVSDDKVKSKNFLTVFKKIEKNKKKSDGKTGIFTQNQYLTKSIFIPLQFLIFLIIFFLIVDKKFWVAKKIENVIQIKLLRYMSKPRKFAMHLNFKRLGNRVTITIYLQTKLNICYNLKTINRQLKFSEDFSKKIFLSVDKIFLVESKYFNILYKVPHKLKNSTLSFP</sequence>
<protein>
    <recommendedName>
        <fullName evidence="4">Transmembrane protein</fullName>
    </recommendedName>
</protein>
<accession>A0A6G0T3F5</accession>
<evidence type="ECO:0000256" key="1">
    <source>
        <dbReference type="SAM" id="Phobius"/>
    </source>
</evidence>
<keyword evidence="3" id="KW-1185">Reference proteome</keyword>
<organism evidence="2 3">
    <name type="scientific">Aphis glycines</name>
    <name type="common">Soybean aphid</name>
    <dbReference type="NCBI Taxonomy" id="307491"/>
    <lineage>
        <taxon>Eukaryota</taxon>
        <taxon>Metazoa</taxon>
        <taxon>Ecdysozoa</taxon>
        <taxon>Arthropoda</taxon>
        <taxon>Hexapoda</taxon>
        <taxon>Insecta</taxon>
        <taxon>Pterygota</taxon>
        <taxon>Neoptera</taxon>
        <taxon>Paraneoptera</taxon>
        <taxon>Hemiptera</taxon>
        <taxon>Sternorrhyncha</taxon>
        <taxon>Aphidomorpha</taxon>
        <taxon>Aphidoidea</taxon>
        <taxon>Aphididae</taxon>
        <taxon>Aphidini</taxon>
        <taxon>Aphis</taxon>
        <taxon>Aphis</taxon>
    </lineage>
</organism>
<evidence type="ECO:0008006" key="4">
    <source>
        <dbReference type="Google" id="ProtNLM"/>
    </source>
</evidence>
<keyword evidence="1" id="KW-0812">Transmembrane</keyword>
<dbReference type="AlphaFoldDB" id="A0A6G0T3F5"/>
<keyword evidence="1" id="KW-0472">Membrane</keyword>
<comment type="caution">
    <text evidence="2">The sequence shown here is derived from an EMBL/GenBank/DDBJ whole genome shotgun (WGS) entry which is preliminary data.</text>
</comment>
<keyword evidence="1" id="KW-1133">Transmembrane helix</keyword>
<gene>
    <name evidence="2" type="ORF">AGLY_014424</name>
</gene>
<dbReference type="EMBL" id="VYZN01000063">
    <property type="protein sequence ID" value="KAE9525180.1"/>
    <property type="molecule type" value="Genomic_DNA"/>
</dbReference>
<evidence type="ECO:0000313" key="2">
    <source>
        <dbReference type="EMBL" id="KAE9525180.1"/>
    </source>
</evidence>